<evidence type="ECO:0000256" key="2">
    <source>
        <dbReference type="ARBA" id="ARBA00022448"/>
    </source>
</evidence>
<reference evidence="10 11" key="1">
    <citation type="journal article" date="2015" name="Nature">
        <title>rRNA introns, odd ribosomes, and small enigmatic genomes across a large radiation of phyla.</title>
        <authorList>
            <person name="Brown C.T."/>
            <person name="Hug L.A."/>
            <person name="Thomas B.C."/>
            <person name="Sharon I."/>
            <person name="Castelle C.J."/>
            <person name="Singh A."/>
            <person name="Wilkins M.J."/>
            <person name="Williams K.H."/>
            <person name="Banfield J.F."/>
        </authorList>
    </citation>
    <scope>NUCLEOTIDE SEQUENCE [LARGE SCALE GENOMIC DNA]</scope>
</reference>
<dbReference type="GO" id="GO:0065002">
    <property type="term" value="P:intracellular protein transmembrane transport"/>
    <property type="evidence" value="ECO:0007669"/>
    <property type="project" value="UniProtKB-UniRule"/>
</dbReference>
<dbReference type="AlphaFoldDB" id="A0A0G1CBD3"/>
<dbReference type="HAMAP" id="MF_00422">
    <property type="entry name" value="SecE"/>
    <property type="match status" value="1"/>
</dbReference>
<keyword evidence="7 9" id="KW-0811">Translocation</keyword>
<comment type="subcellular location">
    <subcellularLocation>
        <location evidence="9">Cell membrane</location>
        <topology evidence="9">Single-pass membrane protein</topology>
    </subcellularLocation>
    <subcellularLocation>
        <location evidence="1">Membrane</location>
    </subcellularLocation>
</comment>
<dbReference type="PANTHER" id="PTHR33910">
    <property type="entry name" value="PROTEIN TRANSLOCASE SUBUNIT SECE"/>
    <property type="match status" value="1"/>
</dbReference>
<accession>A0A0G1CBD3</accession>
<dbReference type="GO" id="GO:0043952">
    <property type="term" value="P:protein transport by the Sec complex"/>
    <property type="evidence" value="ECO:0007669"/>
    <property type="project" value="UniProtKB-UniRule"/>
</dbReference>
<dbReference type="Pfam" id="PF00584">
    <property type="entry name" value="SecE"/>
    <property type="match status" value="1"/>
</dbReference>
<dbReference type="GO" id="GO:0008320">
    <property type="term" value="F:protein transmembrane transporter activity"/>
    <property type="evidence" value="ECO:0007669"/>
    <property type="project" value="UniProtKB-UniRule"/>
</dbReference>
<dbReference type="GO" id="GO:0005886">
    <property type="term" value="C:plasma membrane"/>
    <property type="evidence" value="ECO:0007669"/>
    <property type="project" value="UniProtKB-SubCell"/>
</dbReference>
<dbReference type="InterPro" id="IPR005807">
    <property type="entry name" value="SecE_bac"/>
</dbReference>
<keyword evidence="8 9" id="KW-0472">Membrane</keyword>
<keyword evidence="6 9" id="KW-1133">Transmembrane helix</keyword>
<evidence type="ECO:0000313" key="10">
    <source>
        <dbReference type="EMBL" id="KKS82857.1"/>
    </source>
</evidence>
<dbReference type="NCBIfam" id="TIGR00964">
    <property type="entry name" value="secE_bact"/>
    <property type="match status" value="1"/>
</dbReference>
<sequence length="61" mass="6930">MFLKIKSYLVESYYEIKKVNWPTKNETAKLTIIVIGFSLAVAVFLGVLDILFSYGLESLVL</sequence>
<keyword evidence="5 9" id="KW-0653">Protein transport</keyword>
<feature type="transmembrane region" description="Helical" evidence="9">
    <location>
        <begin position="30"/>
        <end position="56"/>
    </location>
</feature>
<dbReference type="PANTHER" id="PTHR33910:SF1">
    <property type="entry name" value="PROTEIN TRANSLOCASE SUBUNIT SECE"/>
    <property type="match status" value="1"/>
</dbReference>
<evidence type="ECO:0000256" key="5">
    <source>
        <dbReference type="ARBA" id="ARBA00022927"/>
    </source>
</evidence>
<evidence type="ECO:0000256" key="3">
    <source>
        <dbReference type="ARBA" id="ARBA00022475"/>
    </source>
</evidence>
<organism evidence="10 11">
    <name type="scientific">Candidatus Wolfebacteria bacterium GW2011_GWC1_43_10</name>
    <dbReference type="NCBI Taxonomy" id="1619011"/>
    <lineage>
        <taxon>Bacteria</taxon>
        <taxon>Candidatus Wolfeibacteriota</taxon>
    </lineage>
</organism>
<comment type="function">
    <text evidence="9">Essential subunit of the Sec protein translocation channel SecYEG. Clamps together the 2 halves of SecY. May contact the channel plug during translocation.</text>
</comment>
<evidence type="ECO:0000256" key="1">
    <source>
        <dbReference type="ARBA" id="ARBA00004370"/>
    </source>
</evidence>
<dbReference type="Proteomes" id="UP000034810">
    <property type="component" value="Unassembled WGS sequence"/>
</dbReference>
<comment type="similarity">
    <text evidence="9">Belongs to the SecE/SEC61-gamma family.</text>
</comment>
<proteinExistence type="inferred from homology"/>
<keyword evidence="3 9" id="KW-1003">Cell membrane</keyword>
<dbReference type="GO" id="GO:0006605">
    <property type="term" value="P:protein targeting"/>
    <property type="evidence" value="ECO:0007669"/>
    <property type="project" value="UniProtKB-UniRule"/>
</dbReference>
<evidence type="ECO:0000256" key="7">
    <source>
        <dbReference type="ARBA" id="ARBA00023010"/>
    </source>
</evidence>
<dbReference type="GO" id="GO:0009306">
    <property type="term" value="P:protein secretion"/>
    <property type="evidence" value="ECO:0007669"/>
    <property type="project" value="UniProtKB-UniRule"/>
</dbReference>
<evidence type="ECO:0000313" key="11">
    <source>
        <dbReference type="Proteomes" id="UP000034810"/>
    </source>
</evidence>
<dbReference type="InterPro" id="IPR038379">
    <property type="entry name" value="SecE_sf"/>
</dbReference>
<keyword evidence="4 9" id="KW-0812">Transmembrane</keyword>
<comment type="subunit">
    <text evidence="9">Component of the Sec protein translocase complex. Heterotrimer consisting of SecY, SecE and SecG subunits. The heterotrimers can form oligomers, although 1 heterotrimer is thought to be able to translocate proteins. Interacts with the ribosome. Interacts with SecDF, and other proteins may be involved. Interacts with SecA.</text>
</comment>
<evidence type="ECO:0000256" key="8">
    <source>
        <dbReference type="ARBA" id="ARBA00023136"/>
    </source>
</evidence>
<keyword evidence="2 9" id="KW-0813">Transport</keyword>
<evidence type="ECO:0000256" key="9">
    <source>
        <dbReference type="HAMAP-Rule" id="MF_00422"/>
    </source>
</evidence>
<dbReference type="PROSITE" id="PS01067">
    <property type="entry name" value="SECE_SEC61G"/>
    <property type="match status" value="1"/>
</dbReference>
<gene>
    <name evidence="9" type="primary">secE</name>
    <name evidence="10" type="ORF">UV58_C0004G0030</name>
</gene>
<dbReference type="EMBL" id="LCFA01000004">
    <property type="protein sequence ID" value="KKS82857.1"/>
    <property type="molecule type" value="Genomic_DNA"/>
</dbReference>
<comment type="caution">
    <text evidence="10">The sequence shown here is derived from an EMBL/GenBank/DDBJ whole genome shotgun (WGS) entry which is preliminary data.</text>
</comment>
<name>A0A0G1CBD3_9BACT</name>
<evidence type="ECO:0000256" key="4">
    <source>
        <dbReference type="ARBA" id="ARBA00022692"/>
    </source>
</evidence>
<dbReference type="Gene3D" id="1.20.5.1030">
    <property type="entry name" value="Preprotein translocase secy subunit"/>
    <property type="match status" value="1"/>
</dbReference>
<dbReference type="InterPro" id="IPR001901">
    <property type="entry name" value="Translocase_SecE/Sec61-g"/>
</dbReference>
<evidence type="ECO:0000256" key="6">
    <source>
        <dbReference type="ARBA" id="ARBA00022989"/>
    </source>
</evidence>
<protein>
    <recommendedName>
        <fullName evidence="9">Protein translocase subunit SecE</fullName>
    </recommendedName>
</protein>